<comment type="similarity">
    <text evidence="2">Belongs to the universal ribosomal protein uS7 family.</text>
</comment>
<feature type="compositionally biased region" description="Basic and acidic residues" evidence="8">
    <location>
        <begin position="34"/>
        <end position="43"/>
    </location>
</feature>
<name>A0A9P4J686_9PEZI</name>
<feature type="domain" description="Small ribosomal subunit protein uS7" evidence="9">
    <location>
        <begin position="140"/>
        <end position="302"/>
    </location>
</feature>
<sequence length="313" mass="34588">METQEHVSEEAAKMAKSMGGSGPDLNQGTPVQDILKEDKEAQKDAPQVLKDSIKNKQSPAKPQSRPFSTSARQRQTNMHSKYSGADDDLSHQFSSSLPLEPMPDLPMQSTATDALVETPAETPGHKFGLPAIPIPKNMHKDYRYEPVVDQITNLMMQHGEKAKAQRNMSYILHHLRTASPPVYNPARPLLPGAPPAGHLPLHPVLYLQLALDSLAPLMRIRSQRGAAGGGAALQIPVPLGERQRRRQAFMWVLDAASKKTNRGTGRADFARRIADELIAVVEGRSALWDRRTNVHKIATTARSNLGFSMRRKR</sequence>
<dbReference type="Gene3D" id="1.10.455.10">
    <property type="entry name" value="Ribosomal protein S7 domain"/>
    <property type="match status" value="1"/>
</dbReference>
<keyword evidence="3 10" id="KW-0689">Ribosomal protein</keyword>
<feature type="region of interest" description="Disordered" evidence="8">
    <location>
        <begin position="1"/>
        <end position="103"/>
    </location>
</feature>
<reference evidence="10" key="1">
    <citation type="journal article" date="2020" name="Stud. Mycol.">
        <title>101 Dothideomycetes genomes: a test case for predicting lifestyles and emergence of pathogens.</title>
        <authorList>
            <person name="Haridas S."/>
            <person name="Albert R."/>
            <person name="Binder M."/>
            <person name="Bloem J."/>
            <person name="Labutti K."/>
            <person name="Salamov A."/>
            <person name="Andreopoulos B."/>
            <person name="Baker S."/>
            <person name="Barry K."/>
            <person name="Bills G."/>
            <person name="Bluhm B."/>
            <person name="Cannon C."/>
            <person name="Castanera R."/>
            <person name="Culley D."/>
            <person name="Daum C."/>
            <person name="Ezra D."/>
            <person name="Gonzalez J."/>
            <person name="Henrissat B."/>
            <person name="Kuo A."/>
            <person name="Liang C."/>
            <person name="Lipzen A."/>
            <person name="Lutzoni F."/>
            <person name="Magnuson J."/>
            <person name="Mondo S."/>
            <person name="Nolan M."/>
            <person name="Ohm R."/>
            <person name="Pangilinan J."/>
            <person name="Park H.-J."/>
            <person name="Ramirez L."/>
            <person name="Alfaro M."/>
            <person name="Sun H."/>
            <person name="Tritt A."/>
            <person name="Yoshinaga Y."/>
            <person name="Zwiers L.-H."/>
            <person name="Turgeon B."/>
            <person name="Goodwin S."/>
            <person name="Spatafora J."/>
            <person name="Crous P."/>
            <person name="Grigoriev I."/>
        </authorList>
    </citation>
    <scope>NUCLEOTIDE SEQUENCE</scope>
    <source>
        <strain evidence="10">CBS 260.36</strain>
    </source>
</reference>
<dbReference type="AlphaFoldDB" id="A0A9P4J686"/>
<evidence type="ECO:0000256" key="6">
    <source>
        <dbReference type="ARBA" id="ARBA00037226"/>
    </source>
</evidence>
<dbReference type="FunFam" id="1.10.455.10:FF:000006">
    <property type="entry name" value="37S ribosomal protein S7, mitochondrial"/>
    <property type="match status" value="1"/>
</dbReference>
<comment type="caution">
    <text evidence="10">The sequence shown here is derived from an EMBL/GenBank/DDBJ whole genome shotgun (WGS) entry which is preliminary data.</text>
</comment>
<evidence type="ECO:0000259" key="9">
    <source>
        <dbReference type="Pfam" id="PF00177"/>
    </source>
</evidence>
<dbReference type="GO" id="GO:1990904">
    <property type="term" value="C:ribonucleoprotein complex"/>
    <property type="evidence" value="ECO:0007669"/>
    <property type="project" value="UniProtKB-KW"/>
</dbReference>
<evidence type="ECO:0000313" key="10">
    <source>
        <dbReference type="EMBL" id="KAF2153955.1"/>
    </source>
</evidence>
<dbReference type="InterPro" id="IPR023798">
    <property type="entry name" value="Ribosomal_uS7_dom"/>
</dbReference>
<organism evidence="10 11">
    <name type="scientific">Myriangium duriaei CBS 260.36</name>
    <dbReference type="NCBI Taxonomy" id="1168546"/>
    <lineage>
        <taxon>Eukaryota</taxon>
        <taxon>Fungi</taxon>
        <taxon>Dikarya</taxon>
        <taxon>Ascomycota</taxon>
        <taxon>Pezizomycotina</taxon>
        <taxon>Dothideomycetes</taxon>
        <taxon>Dothideomycetidae</taxon>
        <taxon>Myriangiales</taxon>
        <taxon>Myriangiaceae</taxon>
        <taxon>Myriangium</taxon>
    </lineage>
</organism>
<evidence type="ECO:0000256" key="2">
    <source>
        <dbReference type="ARBA" id="ARBA00007151"/>
    </source>
</evidence>
<accession>A0A9P4J686</accession>
<dbReference type="GO" id="GO:0005840">
    <property type="term" value="C:ribosome"/>
    <property type="evidence" value="ECO:0007669"/>
    <property type="project" value="UniProtKB-KW"/>
</dbReference>
<evidence type="ECO:0000256" key="4">
    <source>
        <dbReference type="ARBA" id="ARBA00023128"/>
    </source>
</evidence>
<protein>
    <recommendedName>
        <fullName evidence="7">Small ribosomal subunit protein uS7m</fullName>
    </recommendedName>
</protein>
<proteinExistence type="inferred from homology"/>
<dbReference type="InterPro" id="IPR047988">
    <property type="entry name" value="Ribosomal_uS7m_fungi"/>
</dbReference>
<keyword evidence="4" id="KW-0496">Mitochondrion</keyword>
<dbReference type="Pfam" id="PF00177">
    <property type="entry name" value="Ribosomal_S7"/>
    <property type="match status" value="1"/>
</dbReference>
<dbReference type="InterPro" id="IPR000235">
    <property type="entry name" value="Ribosomal_uS7"/>
</dbReference>
<evidence type="ECO:0000256" key="5">
    <source>
        <dbReference type="ARBA" id="ARBA00023274"/>
    </source>
</evidence>
<comment type="function">
    <text evidence="6">Component of the mitochondrial ribosome (mitoribosome), a dedicated translation machinery responsible for the synthesis of mitochondrial genome-encoded proteins, including at least some of the essential transmembrane subunits of the mitochondrial respiratory chain. The mitoribosomes are attached to the mitochondrial inner membrane and translation products are cotranslationally integrated into the membrane.</text>
</comment>
<dbReference type="SUPFAM" id="SSF47973">
    <property type="entry name" value="Ribosomal protein S7"/>
    <property type="match status" value="1"/>
</dbReference>
<evidence type="ECO:0000256" key="1">
    <source>
        <dbReference type="ARBA" id="ARBA00004173"/>
    </source>
</evidence>
<dbReference type="CDD" id="cd14868">
    <property type="entry name" value="uS7_Mitochondria_Fungi"/>
    <property type="match status" value="1"/>
</dbReference>
<dbReference type="OrthoDB" id="9972728at2759"/>
<feature type="compositionally biased region" description="Polar residues" evidence="8">
    <location>
        <begin position="55"/>
        <end position="80"/>
    </location>
</feature>
<keyword evidence="11" id="KW-1185">Reference proteome</keyword>
<evidence type="ECO:0000256" key="7">
    <source>
        <dbReference type="ARBA" id="ARBA00039306"/>
    </source>
</evidence>
<dbReference type="PANTHER" id="PTHR11205">
    <property type="entry name" value="RIBOSOMAL PROTEIN S7"/>
    <property type="match status" value="1"/>
</dbReference>
<comment type="subcellular location">
    <subcellularLocation>
        <location evidence="1">Mitochondrion</location>
    </subcellularLocation>
</comment>
<keyword evidence="5" id="KW-0687">Ribonucleoprotein</keyword>
<dbReference type="GO" id="GO:0006412">
    <property type="term" value="P:translation"/>
    <property type="evidence" value="ECO:0007669"/>
    <property type="project" value="InterPro"/>
</dbReference>
<dbReference type="Proteomes" id="UP000799439">
    <property type="component" value="Unassembled WGS sequence"/>
</dbReference>
<evidence type="ECO:0000256" key="3">
    <source>
        <dbReference type="ARBA" id="ARBA00022980"/>
    </source>
</evidence>
<dbReference type="InterPro" id="IPR036823">
    <property type="entry name" value="Ribosomal_uS7_dom_sf"/>
</dbReference>
<evidence type="ECO:0000256" key="8">
    <source>
        <dbReference type="SAM" id="MobiDB-lite"/>
    </source>
</evidence>
<feature type="compositionally biased region" description="Basic and acidic residues" evidence="8">
    <location>
        <begin position="1"/>
        <end position="13"/>
    </location>
</feature>
<evidence type="ECO:0000313" key="11">
    <source>
        <dbReference type="Proteomes" id="UP000799439"/>
    </source>
</evidence>
<gene>
    <name evidence="10" type="ORF">K461DRAFT_277020</name>
</gene>
<dbReference type="EMBL" id="ML996084">
    <property type="protein sequence ID" value="KAF2153955.1"/>
    <property type="molecule type" value="Genomic_DNA"/>
</dbReference>
<dbReference type="GO" id="GO:0005739">
    <property type="term" value="C:mitochondrion"/>
    <property type="evidence" value="ECO:0007669"/>
    <property type="project" value="UniProtKB-SubCell"/>
</dbReference>